<accession>A0A655DWI3</accession>
<dbReference type="Proteomes" id="UP000042394">
    <property type="component" value="Unassembled WGS sequence"/>
</dbReference>
<organism evidence="1 2">
    <name type="scientific">Salmonella enterica subsp. enterica serovar Bovismorbificans</name>
    <dbReference type="NCBI Taxonomy" id="58097"/>
    <lineage>
        <taxon>Bacteria</taxon>
        <taxon>Pseudomonadati</taxon>
        <taxon>Pseudomonadota</taxon>
        <taxon>Gammaproteobacteria</taxon>
        <taxon>Enterobacterales</taxon>
        <taxon>Enterobacteriaceae</taxon>
        <taxon>Salmonella</taxon>
    </lineage>
</organism>
<evidence type="ECO:0000313" key="1">
    <source>
        <dbReference type="EMBL" id="CNU88987.1"/>
    </source>
</evidence>
<name>A0A655DWI3_SALET</name>
<dbReference type="AlphaFoldDB" id="A0A655DWI3"/>
<gene>
    <name evidence="1" type="ORF">ERS008207_03731</name>
</gene>
<dbReference type="EMBL" id="CQPD01000045">
    <property type="protein sequence ID" value="CNU88987.1"/>
    <property type="molecule type" value="Genomic_DNA"/>
</dbReference>
<sequence length="39" mass="4613">MKLFGQRGQCRGINDIHQIDQQRRQVDLRETFGGNVRQN</sequence>
<reference evidence="1 2" key="1">
    <citation type="submission" date="2015-03" db="EMBL/GenBank/DDBJ databases">
        <authorList>
            <consortium name="Pathogen Informatics"/>
        </authorList>
    </citation>
    <scope>NUCLEOTIDE SEQUENCE [LARGE SCALE GENOMIC DNA]</scope>
    <source>
        <strain evidence="1 2">D4891</strain>
    </source>
</reference>
<protein>
    <submittedName>
        <fullName evidence="1">Uncharacterized protein</fullName>
    </submittedName>
</protein>
<proteinExistence type="predicted"/>
<evidence type="ECO:0000313" key="2">
    <source>
        <dbReference type="Proteomes" id="UP000042394"/>
    </source>
</evidence>